<feature type="domain" description="DUF1559" evidence="3">
    <location>
        <begin position="96"/>
        <end position="241"/>
    </location>
</feature>
<dbReference type="PANTHER" id="PTHR30093">
    <property type="entry name" value="GENERAL SECRETION PATHWAY PROTEIN G"/>
    <property type="match status" value="1"/>
</dbReference>
<gene>
    <name evidence="4" type="ordered locus">Psta_0237</name>
</gene>
<evidence type="ECO:0000313" key="4">
    <source>
        <dbReference type="EMBL" id="ADB14933.1"/>
    </source>
</evidence>
<keyword evidence="2" id="KW-0812">Transmembrane</keyword>
<dbReference type="STRING" id="530564.Psta_0237"/>
<evidence type="ECO:0000256" key="2">
    <source>
        <dbReference type="SAM" id="Phobius"/>
    </source>
</evidence>
<dbReference type="AlphaFoldDB" id="D2R1E8"/>
<dbReference type="Pfam" id="PF07596">
    <property type="entry name" value="SBP_bac_10"/>
    <property type="match status" value="1"/>
</dbReference>
<protein>
    <recommendedName>
        <fullName evidence="3">DUF1559 domain-containing protein</fullName>
    </recommendedName>
</protein>
<accession>D2R1E8</accession>
<dbReference type="SUPFAM" id="SSF54523">
    <property type="entry name" value="Pili subunits"/>
    <property type="match status" value="1"/>
</dbReference>
<dbReference type="eggNOG" id="COG2165">
    <property type="taxonomic scope" value="Bacteria"/>
</dbReference>
<dbReference type="EMBL" id="CP001848">
    <property type="protein sequence ID" value="ADB14933.1"/>
    <property type="molecule type" value="Genomic_DNA"/>
</dbReference>
<dbReference type="InterPro" id="IPR045584">
    <property type="entry name" value="Pilin-like"/>
</dbReference>
<dbReference type="KEGG" id="psl:Psta_0237"/>
<feature type="region of interest" description="Disordered" evidence="1">
    <location>
        <begin position="280"/>
        <end position="299"/>
    </location>
</feature>
<dbReference type="HOGENOM" id="CLU_041661_0_1_0"/>
<proteinExistence type="predicted"/>
<sequence length="299" mass="31153">MPIAFSCPNCGKQMNVPDQYAGQTGPCAACGKTMTIPGGFAPPPPAGYSGVGPAAPPASKSSGALPVVLIVLVVVGIGVLGCGGVMAALLIPAVSSARQAAKAMQSSNNLKQITLAMHNYHDVYGSLPPAVVRDASGQPLYSGRVLLLPFLEQSYLYDNFDKNKAWNDPANTMVSQTVLKVFQDPSTDNPMSPASNYFFIVGPDALFPEDGSAHSFAQITDGTSLTLAFINANIPNNSWAEPVEMHQDALAAGLPASPYRQGVFTAFADGSVRALPPTTSPTDLRAMTTRNGGEPVMIP</sequence>
<keyword evidence="5" id="KW-1185">Reference proteome</keyword>
<dbReference type="OrthoDB" id="285651at2"/>
<dbReference type="InterPro" id="IPR011453">
    <property type="entry name" value="DUF1559"/>
</dbReference>
<evidence type="ECO:0000259" key="3">
    <source>
        <dbReference type="Pfam" id="PF07596"/>
    </source>
</evidence>
<name>D2R1E8_PIRSD</name>
<evidence type="ECO:0000313" key="5">
    <source>
        <dbReference type="Proteomes" id="UP000001887"/>
    </source>
</evidence>
<evidence type="ECO:0000256" key="1">
    <source>
        <dbReference type="SAM" id="MobiDB-lite"/>
    </source>
</evidence>
<keyword evidence="2" id="KW-0472">Membrane</keyword>
<reference evidence="4 5" key="1">
    <citation type="journal article" date="2009" name="Stand. Genomic Sci.">
        <title>Complete genome sequence of Pirellula staleyi type strain (ATCC 27377).</title>
        <authorList>
            <person name="Clum A."/>
            <person name="Tindall B.J."/>
            <person name="Sikorski J."/>
            <person name="Ivanova N."/>
            <person name="Mavrommatis K."/>
            <person name="Lucas S."/>
            <person name="Glavina del Rio T."/>
            <person name="Nolan M."/>
            <person name="Chen F."/>
            <person name="Tice H."/>
            <person name="Pitluck S."/>
            <person name="Cheng J.F."/>
            <person name="Chertkov O."/>
            <person name="Brettin T."/>
            <person name="Han C."/>
            <person name="Detter J.C."/>
            <person name="Kuske C."/>
            <person name="Bruce D."/>
            <person name="Goodwin L."/>
            <person name="Ovchinikova G."/>
            <person name="Pati A."/>
            <person name="Mikhailova N."/>
            <person name="Chen A."/>
            <person name="Palaniappan K."/>
            <person name="Land M."/>
            <person name="Hauser L."/>
            <person name="Chang Y.J."/>
            <person name="Jeffries C.D."/>
            <person name="Chain P."/>
            <person name="Rohde M."/>
            <person name="Goker M."/>
            <person name="Bristow J."/>
            <person name="Eisen J.A."/>
            <person name="Markowitz V."/>
            <person name="Hugenholtz P."/>
            <person name="Kyrpides N.C."/>
            <person name="Klenk H.P."/>
            <person name="Lapidus A."/>
        </authorList>
    </citation>
    <scope>NUCLEOTIDE SEQUENCE [LARGE SCALE GENOMIC DNA]</scope>
    <source>
        <strain evidence="5">ATCC 27377 / DSM 6068 / ICPB 4128</strain>
    </source>
</reference>
<dbReference type="Proteomes" id="UP000001887">
    <property type="component" value="Chromosome"/>
</dbReference>
<keyword evidence="2" id="KW-1133">Transmembrane helix</keyword>
<organism evidence="4 5">
    <name type="scientific">Pirellula staleyi (strain ATCC 27377 / DSM 6068 / ICPB 4128)</name>
    <name type="common">Pirella staleyi</name>
    <dbReference type="NCBI Taxonomy" id="530564"/>
    <lineage>
        <taxon>Bacteria</taxon>
        <taxon>Pseudomonadati</taxon>
        <taxon>Planctomycetota</taxon>
        <taxon>Planctomycetia</taxon>
        <taxon>Pirellulales</taxon>
        <taxon>Pirellulaceae</taxon>
        <taxon>Pirellula</taxon>
    </lineage>
</organism>
<feature type="transmembrane region" description="Helical" evidence="2">
    <location>
        <begin position="67"/>
        <end position="94"/>
    </location>
</feature>
<dbReference type="PANTHER" id="PTHR30093:SF2">
    <property type="entry name" value="TYPE II SECRETION SYSTEM PROTEIN H"/>
    <property type="match status" value="1"/>
</dbReference>